<feature type="binding site" evidence="1">
    <location>
        <position position="360"/>
    </location>
    <ligand>
        <name>Zn(2+)</name>
        <dbReference type="ChEBI" id="CHEBI:29105"/>
        <note>catalytic</note>
    </ligand>
</feature>
<dbReference type="InterPro" id="IPR024079">
    <property type="entry name" value="MetalloPept_cat_dom_sf"/>
</dbReference>
<evidence type="ECO:0000256" key="1">
    <source>
        <dbReference type="PROSITE-ProRule" id="PRU00276"/>
    </source>
</evidence>
<feature type="domain" description="Disintegrin" evidence="4">
    <location>
        <begin position="426"/>
        <end position="529"/>
    </location>
</feature>
<dbReference type="InterPro" id="IPR036436">
    <property type="entry name" value="Disintegrin_dom_sf"/>
</dbReference>
<dbReference type="InterPro" id="IPR001762">
    <property type="entry name" value="Disintegrin_dom"/>
</dbReference>
<keyword evidence="1" id="KW-0862">Zinc</keyword>
<feature type="chain" id="PRO_5044874057" evidence="3">
    <location>
        <begin position="23"/>
        <end position="876"/>
    </location>
</feature>
<dbReference type="PROSITE" id="PS50214">
    <property type="entry name" value="DISINTEGRIN_2"/>
    <property type="match status" value="1"/>
</dbReference>
<feature type="active site" evidence="1">
    <location>
        <position position="361"/>
    </location>
</feature>
<protein>
    <submittedName>
        <fullName evidence="6">Uncharacterized protein</fullName>
    </submittedName>
</protein>
<organism evidence="6 7">
    <name type="scientific">Batillaria attramentaria</name>
    <dbReference type="NCBI Taxonomy" id="370345"/>
    <lineage>
        <taxon>Eukaryota</taxon>
        <taxon>Metazoa</taxon>
        <taxon>Spiralia</taxon>
        <taxon>Lophotrochozoa</taxon>
        <taxon>Mollusca</taxon>
        <taxon>Gastropoda</taxon>
        <taxon>Caenogastropoda</taxon>
        <taxon>Sorbeoconcha</taxon>
        <taxon>Cerithioidea</taxon>
        <taxon>Batillariidae</taxon>
        <taxon>Batillaria</taxon>
    </lineage>
</organism>
<name>A0ABD0JCS7_9CAEN</name>
<keyword evidence="1" id="KW-0479">Metal-binding</keyword>
<feature type="binding site" evidence="1">
    <location>
        <position position="364"/>
    </location>
    <ligand>
        <name>Zn(2+)</name>
        <dbReference type="ChEBI" id="CHEBI:29105"/>
        <note>catalytic</note>
    </ligand>
</feature>
<dbReference type="AlphaFoldDB" id="A0ABD0JCS7"/>
<keyword evidence="2" id="KW-0472">Membrane</keyword>
<accession>A0ABD0JCS7</accession>
<dbReference type="Proteomes" id="UP001519460">
    <property type="component" value="Unassembled WGS sequence"/>
</dbReference>
<evidence type="ECO:0000256" key="2">
    <source>
        <dbReference type="SAM" id="Phobius"/>
    </source>
</evidence>
<comment type="caution">
    <text evidence="1">Lacks conserved residue(s) required for the propagation of feature annotation.</text>
</comment>
<dbReference type="PANTHER" id="PTHR45702">
    <property type="entry name" value="ADAM10/ADAM17 METALLOPEPTIDASE FAMILY MEMBER"/>
    <property type="match status" value="1"/>
</dbReference>
<evidence type="ECO:0000259" key="4">
    <source>
        <dbReference type="PROSITE" id="PS50214"/>
    </source>
</evidence>
<evidence type="ECO:0000259" key="5">
    <source>
        <dbReference type="PROSITE" id="PS50215"/>
    </source>
</evidence>
<feature type="binding site" evidence="1">
    <location>
        <position position="370"/>
    </location>
    <ligand>
        <name>Zn(2+)</name>
        <dbReference type="ChEBI" id="CHEBI:29105"/>
        <note>catalytic</note>
    </ligand>
</feature>
<dbReference type="Pfam" id="PF00200">
    <property type="entry name" value="Disintegrin"/>
    <property type="match status" value="1"/>
</dbReference>
<comment type="caution">
    <text evidence="6">The sequence shown here is derived from an EMBL/GenBank/DDBJ whole genome shotgun (WGS) entry which is preliminary data.</text>
</comment>
<keyword evidence="2" id="KW-1133">Transmembrane helix</keyword>
<dbReference type="InterPro" id="IPR001590">
    <property type="entry name" value="Peptidase_M12B"/>
</dbReference>
<dbReference type="Gene3D" id="4.10.70.10">
    <property type="entry name" value="Disintegrin domain"/>
    <property type="match status" value="1"/>
</dbReference>
<keyword evidence="7" id="KW-1185">Reference proteome</keyword>
<feature type="domain" description="Peptidase M12B" evidence="5">
    <location>
        <begin position="190"/>
        <end position="417"/>
    </location>
</feature>
<keyword evidence="2" id="KW-0812">Transmembrane</keyword>
<gene>
    <name evidence="6" type="ORF">BaRGS_00036574</name>
</gene>
<dbReference type="GO" id="GO:0046872">
    <property type="term" value="F:metal ion binding"/>
    <property type="evidence" value="ECO:0007669"/>
    <property type="project" value="UniProtKB-KW"/>
</dbReference>
<feature type="transmembrane region" description="Helical" evidence="2">
    <location>
        <begin position="645"/>
        <end position="667"/>
    </location>
</feature>
<dbReference type="SUPFAM" id="SSF57552">
    <property type="entry name" value="Blood coagulation inhibitor (disintegrin)"/>
    <property type="match status" value="1"/>
</dbReference>
<dbReference type="Gene3D" id="3.40.390.10">
    <property type="entry name" value="Collagenase (Catalytic Domain)"/>
    <property type="match status" value="1"/>
</dbReference>
<evidence type="ECO:0000256" key="3">
    <source>
        <dbReference type="SAM" id="SignalP"/>
    </source>
</evidence>
<dbReference type="PROSITE" id="PS50215">
    <property type="entry name" value="ADAM_MEPRO"/>
    <property type="match status" value="1"/>
</dbReference>
<feature type="signal peptide" evidence="3">
    <location>
        <begin position="1"/>
        <end position="22"/>
    </location>
</feature>
<dbReference type="SUPFAM" id="SSF55486">
    <property type="entry name" value="Metalloproteases ('zincins'), catalytic domain"/>
    <property type="match status" value="1"/>
</dbReference>
<dbReference type="InterPro" id="IPR051489">
    <property type="entry name" value="ADAM_Metalloproteinase"/>
</dbReference>
<evidence type="ECO:0000313" key="7">
    <source>
        <dbReference type="Proteomes" id="UP001519460"/>
    </source>
</evidence>
<reference evidence="6 7" key="1">
    <citation type="journal article" date="2023" name="Sci. Data">
        <title>Genome assembly of the Korean intertidal mud-creeper Batillaria attramentaria.</title>
        <authorList>
            <person name="Patra A.K."/>
            <person name="Ho P.T."/>
            <person name="Jun S."/>
            <person name="Lee S.J."/>
            <person name="Kim Y."/>
            <person name="Won Y.J."/>
        </authorList>
    </citation>
    <scope>NUCLEOTIDE SEQUENCE [LARGE SCALE GENOMIC DNA]</scope>
    <source>
        <strain evidence="6">Wonlab-2016</strain>
    </source>
</reference>
<dbReference type="SMART" id="SM00050">
    <property type="entry name" value="DISIN"/>
    <property type="match status" value="1"/>
</dbReference>
<dbReference type="PANTHER" id="PTHR45702:SF2">
    <property type="entry name" value="KUZBANIAN, ISOFORM A"/>
    <property type="match status" value="1"/>
</dbReference>
<proteinExistence type="predicted"/>
<keyword evidence="3" id="KW-0732">Signal</keyword>
<dbReference type="Pfam" id="PF13688">
    <property type="entry name" value="Reprolysin_5"/>
    <property type="match status" value="1"/>
</dbReference>
<sequence>MISRQVLFLAPCFFVCLSIGRGNFVTVRTDNALPADAISRLLVLNNSANRQISGNDTISLQCACLHRVLASPQLSRVLGLQDRDRKIYTSVHSIDEEHNTAKLRLCADVLMKTCQRRTSTFGSPNFLTEFLTVRLALPWKWLLNCCREIPFYELKSFHVQFDRSLPSLSGMPVQVVRKRREAPLSSHRIKNCPLILVADHLFFTHVGGMNVALTAREMLSAVKFADAIFRSTDFDGDGMGDNVGFSIANITVIETPSASGLVYGSSAASAREYLDNFAHNNFEQFCLAVAFTYIDFEDGSDAASFMPQTDPSHRERGICSKIQFCSRELKVGCSFNTLVVSYLNRGVPTPRATAHITLAHELGHSFGSEHDTADCQQSIQGHSLMHSAFETKDDIADMDPQFSLCSIRQINPVLAKQGRCLTPRFRPMCGNTIVDDGEECDCGTQDMCEMIDKCCTPADVALADPDKPCKLRSSKGAQCSGITSPCCTPDCKFTPAASNRTCRGQMECSRKATCDGSSSDCLPSLPKPNGTLCRMGSRLCERGLCLYSVCKKKNLTKCLCPSKDDHCKVCCKENATTVCLRAEQFGITGIHGGPVYHPQGDACGKNYSGSCNAGHVCMYGSIPPYSPDTFSQDEDMSFLEWLYIYWQHVLIVASVFLAFVFGFYVVLRRYRIKQARALEMAHVAMLLRQSRQRHQYCAESLESVNDFSRALMQLVETGNLKRGYVNAVTRLHYLFPSAPLQILTQTVELSSKEDVAVRLLLNMEYPMVGSRSSLRTSSMVGLDTTGMETGHVTSPVSFDVFDSSPDLREPPQQLDLLQGDMVVAEKEQRQPCIVSSLALNTEAVIDDYSDAQGMQLAADSKSDVGSYSESQISQLH</sequence>
<dbReference type="EMBL" id="JACVVK020000519">
    <property type="protein sequence ID" value="KAK7468213.1"/>
    <property type="molecule type" value="Genomic_DNA"/>
</dbReference>
<evidence type="ECO:0000313" key="6">
    <source>
        <dbReference type="EMBL" id="KAK7468213.1"/>
    </source>
</evidence>